<keyword evidence="6" id="KW-1185">Reference proteome</keyword>
<keyword evidence="1" id="KW-0805">Transcription regulation</keyword>
<reference evidence="5 6" key="1">
    <citation type="journal article" date="2021" name="Microorganisms">
        <title>Acidisoma silvae sp. nov. and Acidisomacellulosilytica sp. nov., Two Acidophilic Bacteria Isolated from Decaying Wood, Hydrolyzing Cellulose and Producing Poly-3-hydroxybutyrate.</title>
        <authorList>
            <person name="Mieszkin S."/>
            <person name="Pouder E."/>
            <person name="Uroz S."/>
            <person name="Simon-Colin C."/>
            <person name="Alain K."/>
        </authorList>
    </citation>
    <scope>NUCLEOTIDE SEQUENCE [LARGE SCALE GENOMIC DNA]</scope>
    <source>
        <strain evidence="5 6">HW T5.17</strain>
    </source>
</reference>
<evidence type="ECO:0000256" key="1">
    <source>
        <dbReference type="ARBA" id="ARBA00023015"/>
    </source>
</evidence>
<dbReference type="InterPro" id="IPR036388">
    <property type="entry name" value="WH-like_DNA-bd_sf"/>
</dbReference>
<dbReference type="InterPro" id="IPR016032">
    <property type="entry name" value="Sig_transdc_resp-reg_C-effctor"/>
</dbReference>
<dbReference type="Gene3D" id="1.10.10.10">
    <property type="entry name" value="Winged helix-like DNA-binding domain superfamily/Winged helix DNA-binding domain"/>
    <property type="match status" value="1"/>
</dbReference>
<dbReference type="CDD" id="cd06170">
    <property type="entry name" value="LuxR_C_like"/>
    <property type="match status" value="1"/>
</dbReference>
<dbReference type="SMART" id="SM00421">
    <property type="entry name" value="HTH_LUXR"/>
    <property type="match status" value="1"/>
</dbReference>
<dbReference type="PRINTS" id="PR00038">
    <property type="entry name" value="HTHLUXR"/>
</dbReference>
<dbReference type="AlphaFoldDB" id="A0A963Z8E6"/>
<sequence length="216" mass="24185">MIHIALIDGHKFTQECFISAAFSMQPLIALTPFSSVGDFAGSSMQSVDLVAYVHHDPTSVGLEDITAILRLIPPQRLIVISHSLFAENDPFLHQFETRLAAVIQARSSSLQKTLSTFFMVHYRSQSASYPKYDPLMTQKYSLPKQKSNSSVTGMFDLTTRERMVLDHIRQGQSNREIAEILNMSISTVKSHVHNIIVKTGTTSRIQIALLAERHVT</sequence>
<dbReference type="EMBL" id="JAESVA010000019">
    <property type="protein sequence ID" value="MCB8883970.1"/>
    <property type="molecule type" value="Genomic_DNA"/>
</dbReference>
<name>A0A963Z8E6_9PROT</name>
<evidence type="ECO:0000259" key="4">
    <source>
        <dbReference type="PROSITE" id="PS50043"/>
    </source>
</evidence>
<dbReference type="Pfam" id="PF00196">
    <property type="entry name" value="GerE"/>
    <property type="match status" value="1"/>
</dbReference>
<proteinExistence type="predicted"/>
<accession>A0A963Z8E6</accession>
<dbReference type="Proteomes" id="UP000721844">
    <property type="component" value="Unassembled WGS sequence"/>
</dbReference>
<evidence type="ECO:0000313" key="6">
    <source>
        <dbReference type="Proteomes" id="UP000721844"/>
    </source>
</evidence>
<dbReference type="PANTHER" id="PTHR44688">
    <property type="entry name" value="DNA-BINDING TRANSCRIPTIONAL ACTIVATOR DEVR_DOSR"/>
    <property type="match status" value="1"/>
</dbReference>
<evidence type="ECO:0000313" key="5">
    <source>
        <dbReference type="EMBL" id="MCB8883970.1"/>
    </source>
</evidence>
<dbReference type="RefSeq" id="WP_227310708.1">
    <property type="nucleotide sequence ID" value="NZ_JAESVA010000019.1"/>
</dbReference>
<evidence type="ECO:0000256" key="3">
    <source>
        <dbReference type="ARBA" id="ARBA00023163"/>
    </source>
</evidence>
<evidence type="ECO:0000256" key="2">
    <source>
        <dbReference type="ARBA" id="ARBA00023125"/>
    </source>
</evidence>
<dbReference type="PROSITE" id="PS50043">
    <property type="entry name" value="HTH_LUXR_2"/>
    <property type="match status" value="1"/>
</dbReference>
<feature type="domain" description="HTH luxR-type" evidence="4">
    <location>
        <begin position="150"/>
        <end position="215"/>
    </location>
</feature>
<dbReference type="PROSITE" id="PS00622">
    <property type="entry name" value="HTH_LUXR_1"/>
    <property type="match status" value="1"/>
</dbReference>
<organism evidence="5 6">
    <name type="scientific">Acidisoma cellulosilyticum</name>
    <dbReference type="NCBI Taxonomy" id="2802395"/>
    <lineage>
        <taxon>Bacteria</taxon>
        <taxon>Pseudomonadati</taxon>
        <taxon>Pseudomonadota</taxon>
        <taxon>Alphaproteobacteria</taxon>
        <taxon>Acetobacterales</taxon>
        <taxon>Acidocellaceae</taxon>
        <taxon>Acidisoma</taxon>
    </lineage>
</organism>
<keyword evidence="3" id="KW-0804">Transcription</keyword>
<dbReference type="GO" id="GO:0006355">
    <property type="term" value="P:regulation of DNA-templated transcription"/>
    <property type="evidence" value="ECO:0007669"/>
    <property type="project" value="InterPro"/>
</dbReference>
<dbReference type="GO" id="GO:0003677">
    <property type="term" value="F:DNA binding"/>
    <property type="evidence" value="ECO:0007669"/>
    <property type="project" value="UniProtKB-KW"/>
</dbReference>
<dbReference type="SUPFAM" id="SSF46894">
    <property type="entry name" value="C-terminal effector domain of the bipartite response regulators"/>
    <property type="match status" value="1"/>
</dbReference>
<gene>
    <name evidence="5" type="ORF">ACELLULO517_27255</name>
</gene>
<comment type="caution">
    <text evidence="5">The sequence shown here is derived from an EMBL/GenBank/DDBJ whole genome shotgun (WGS) entry which is preliminary data.</text>
</comment>
<dbReference type="InterPro" id="IPR000792">
    <property type="entry name" value="Tscrpt_reg_LuxR_C"/>
</dbReference>
<protein>
    <submittedName>
        <fullName evidence="5">Response regulator transcription factor</fullName>
    </submittedName>
</protein>
<keyword evidence="2" id="KW-0238">DNA-binding</keyword>
<dbReference type="PANTHER" id="PTHR44688:SF16">
    <property type="entry name" value="DNA-BINDING TRANSCRIPTIONAL ACTIVATOR DEVR_DOSR"/>
    <property type="match status" value="1"/>
</dbReference>